<sequence length="639" mass="72638">MPYNRLQAEEADMSAEDYLDEIIEYFRPSPQANTMQPESNPIMFDSPINAEPAWTQELRANDKIYGNSEDFNPKSGEILNNIVSPVPAIAMQPQIKETPEELMRGSLFRNNSRNIDPPIRAVAPAVSPVMAQVPVSTQPAVTKSAPAQEVSQAPVEAQKPDESIFNSISNTLKDVSKSASDTFNDPAFRQGLGGILVAIGAGFQGQDASKSLERYHNSILNDKQEARRKALEEEQRIKKDPNSVWNLTYREMIKKSLPGVDKLMGPSFDNMTEEMLRQNYPMISSSMTKMTEKELSNPGSASSIDAVKSYNEMISSFGGKIKLLEEGKYSAKDVDKFMSNLNNVIQYNHQEDQKSFNESKLSEDRRQFELRQQQEKDFKKEDLKINQAELAARIADQNRRYGLEVNKFNYSKQKDAELRNLMKQKMENQLVNKGMSEKEARKLAIDYPFGIVLSQQERTEISKKNTGYNKMKIALDDLEKGVKKYGASMNPTSDGFKQIEALWSEYMLALKDARELGALDKGVEGAAEKTLMNPTKMNVALRFKGGEEEVKREFLSILNDKKRAYREQYVRNTSMYGYNPEIGSIKNTEMMDKLIDPNTPDSEQKAIINEYVKMGYDKNTLRTYTENYEIRRKPLLGVR</sequence>
<accession>A0A6J5NJI4</accession>
<organism evidence="1">
    <name type="scientific">uncultured Caudovirales phage</name>
    <dbReference type="NCBI Taxonomy" id="2100421"/>
    <lineage>
        <taxon>Viruses</taxon>
        <taxon>Duplodnaviria</taxon>
        <taxon>Heunggongvirae</taxon>
        <taxon>Uroviricota</taxon>
        <taxon>Caudoviricetes</taxon>
        <taxon>Peduoviridae</taxon>
        <taxon>Maltschvirus</taxon>
        <taxon>Maltschvirus maltsch</taxon>
    </lineage>
</organism>
<proteinExistence type="predicted"/>
<protein>
    <submittedName>
        <fullName evidence="1">Uncharacterized protein</fullName>
    </submittedName>
</protein>
<gene>
    <name evidence="1" type="ORF">UFOVP683_20</name>
</gene>
<reference evidence="1" key="1">
    <citation type="submission" date="2020-04" db="EMBL/GenBank/DDBJ databases">
        <authorList>
            <person name="Chiriac C."/>
            <person name="Salcher M."/>
            <person name="Ghai R."/>
            <person name="Kavagutti S V."/>
        </authorList>
    </citation>
    <scope>NUCLEOTIDE SEQUENCE</scope>
</reference>
<dbReference type="EMBL" id="LR796653">
    <property type="protein sequence ID" value="CAB4157395.1"/>
    <property type="molecule type" value="Genomic_DNA"/>
</dbReference>
<name>A0A6J5NJI4_9CAUD</name>
<evidence type="ECO:0000313" key="1">
    <source>
        <dbReference type="EMBL" id="CAB4157395.1"/>
    </source>
</evidence>